<dbReference type="GO" id="GO:0030170">
    <property type="term" value="F:pyridoxal phosphate binding"/>
    <property type="evidence" value="ECO:0007669"/>
    <property type="project" value="InterPro"/>
</dbReference>
<dbReference type="Gene3D" id="3.40.640.10">
    <property type="entry name" value="Type I PLP-dependent aspartate aminotransferase-like (Major domain)"/>
    <property type="match status" value="1"/>
</dbReference>
<evidence type="ECO:0000313" key="5">
    <source>
        <dbReference type="EMBL" id="RXG29972.1"/>
    </source>
</evidence>
<evidence type="ECO:0000256" key="1">
    <source>
        <dbReference type="ARBA" id="ARBA00001933"/>
    </source>
</evidence>
<keyword evidence="2 3" id="KW-0663">Pyridoxal phosphate</keyword>
<reference evidence="5 6" key="1">
    <citation type="submission" date="2018-07" db="EMBL/GenBank/DDBJ databases">
        <title>Leeuwenhoekiella genomics.</title>
        <authorList>
            <person name="Tahon G."/>
            <person name="Willems A."/>
        </authorList>
    </citation>
    <scope>NUCLEOTIDE SEQUENCE [LARGE SCALE GENOMIC DNA]</scope>
    <source>
        <strain evidence="5 6">LMG 1345</strain>
    </source>
</reference>
<dbReference type="PANTHER" id="PTHR11808:SF80">
    <property type="entry name" value="CYSTATHIONINE GAMMA-LYASE"/>
    <property type="match status" value="1"/>
</dbReference>
<dbReference type="SUPFAM" id="SSF53383">
    <property type="entry name" value="PLP-dependent transferases"/>
    <property type="match status" value="1"/>
</dbReference>
<comment type="cofactor">
    <cofactor evidence="1 4">
        <name>pyridoxal 5'-phosphate</name>
        <dbReference type="ChEBI" id="CHEBI:597326"/>
    </cofactor>
</comment>
<evidence type="ECO:0000313" key="6">
    <source>
        <dbReference type="Proteomes" id="UP000290608"/>
    </source>
</evidence>
<name>A0A4Q0PLQ6_9FLAO</name>
<dbReference type="Pfam" id="PF01053">
    <property type="entry name" value="Cys_Met_Meta_PP"/>
    <property type="match status" value="1"/>
</dbReference>
<dbReference type="EMBL" id="QOVL01000008">
    <property type="protein sequence ID" value="RXG29972.1"/>
    <property type="molecule type" value="Genomic_DNA"/>
</dbReference>
<dbReference type="InterPro" id="IPR000277">
    <property type="entry name" value="Cys/Met-Metab_PyrdxlP-dep_enz"/>
</dbReference>
<dbReference type="GO" id="GO:0009086">
    <property type="term" value="P:methionine biosynthetic process"/>
    <property type="evidence" value="ECO:0007669"/>
    <property type="project" value="UniProtKB-ARBA"/>
</dbReference>
<sequence length="404" mass="44278">MWACLEAIYKNRIMTKQKPGLNTICTHVGEVADKQFKGAISPIYMSTSYAYEDVDVKRYPRYFNTPNQEMLGKKIAALEGTEAGMVFGSGMAAVSTALLAFLNAGDHIVLQKTLYGGTFNLVEEEFSKMGIEYTFTDGLQKADFEKAIQPNTKVVYIETPSNPLMTVTDMKMVSELAKSKGIVSMIDNTFASPVNQNPAEFGIDVIIHSATKYMGGHSDILAGAVAASAAHMEQIWHKAKNLGGSLSDFTVWMLERSLKTLVLRVKQQNKNAKKLAKWLNQNTHIKAVYYPGLKSHPDYALAKSQMSGFGGMLSFELADELDAEAFLKELKLIKPSMSLAGVESTILSPAQTSHALLSAEERAHQGIADGLLRFSVGIEDKADLIADLEQALEKVVKDSLNFSL</sequence>
<dbReference type="Proteomes" id="UP000290608">
    <property type="component" value="Unassembled WGS sequence"/>
</dbReference>
<dbReference type="FunFam" id="3.90.1150.10:FF:000033">
    <property type="entry name" value="Cystathionine gamma-synthase"/>
    <property type="match status" value="1"/>
</dbReference>
<dbReference type="InterPro" id="IPR015424">
    <property type="entry name" value="PyrdxlP-dep_Trfase"/>
</dbReference>
<dbReference type="InterPro" id="IPR015421">
    <property type="entry name" value="PyrdxlP-dep_Trfase_major"/>
</dbReference>
<proteinExistence type="inferred from homology"/>
<dbReference type="GO" id="GO:0005737">
    <property type="term" value="C:cytoplasm"/>
    <property type="evidence" value="ECO:0007669"/>
    <property type="project" value="TreeGrafter"/>
</dbReference>
<dbReference type="CDD" id="cd00614">
    <property type="entry name" value="CGS_like"/>
    <property type="match status" value="1"/>
</dbReference>
<dbReference type="GO" id="GO:0016846">
    <property type="term" value="F:carbon-sulfur lyase activity"/>
    <property type="evidence" value="ECO:0007669"/>
    <property type="project" value="TreeGrafter"/>
</dbReference>
<evidence type="ECO:0000256" key="2">
    <source>
        <dbReference type="ARBA" id="ARBA00022898"/>
    </source>
</evidence>
<dbReference type="PANTHER" id="PTHR11808">
    <property type="entry name" value="TRANS-SULFURATION ENZYME FAMILY MEMBER"/>
    <property type="match status" value="1"/>
</dbReference>
<dbReference type="GO" id="GO:0019346">
    <property type="term" value="P:transsulfuration"/>
    <property type="evidence" value="ECO:0007669"/>
    <property type="project" value="InterPro"/>
</dbReference>
<accession>A0A4Q0PLQ6</accession>
<dbReference type="AlphaFoldDB" id="A0A4Q0PLQ6"/>
<dbReference type="PIRSF" id="PIRSF001434">
    <property type="entry name" value="CGS"/>
    <property type="match status" value="1"/>
</dbReference>
<evidence type="ECO:0000256" key="3">
    <source>
        <dbReference type="PIRSR" id="PIRSR001434-2"/>
    </source>
</evidence>
<dbReference type="FunFam" id="3.40.640.10:FF:000046">
    <property type="entry name" value="Cystathionine gamma-lyase"/>
    <property type="match status" value="1"/>
</dbReference>
<comment type="similarity">
    <text evidence="4">Belongs to the trans-sulfuration enzymes family.</text>
</comment>
<keyword evidence="5" id="KW-0456">Lyase</keyword>
<dbReference type="PROSITE" id="PS00868">
    <property type="entry name" value="CYS_MET_METAB_PP"/>
    <property type="match status" value="1"/>
</dbReference>
<organism evidence="5 6">
    <name type="scientific">Leeuwenhoekiella marinoflava</name>
    <dbReference type="NCBI Taxonomy" id="988"/>
    <lineage>
        <taxon>Bacteria</taxon>
        <taxon>Pseudomonadati</taxon>
        <taxon>Bacteroidota</taxon>
        <taxon>Flavobacteriia</taxon>
        <taxon>Flavobacteriales</taxon>
        <taxon>Flavobacteriaceae</taxon>
        <taxon>Leeuwenhoekiella</taxon>
    </lineage>
</organism>
<dbReference type="STRING" id="1122159.SAMN02745246_02009"/>
<feature type="modified residue" description="N6-(pyridoxal phosphate)lysine" evidence="3">
    <location>
        <position position="212"/>
    </location>
</feature>
<dbReference type="Gene3D" id="3.90.1150.10">
    <property type="entry name" value="Aspartate Aminotransferase, domain 1"/>
    <property type="match status" value="1"/>
</dbReference>
<gene>
    <name evidence="5" type="ORF">DSL99_2028</name>
</gene>
<comment type="caution">
    <text evidence="5">The sequence shown here is derived from an EMBL/GenBank/DDBJ whole genome shotgun (WGS) entry which is preliminary data.</text>
</comment>
<dbReference type="InterPro" id="IPR054542">
    <property type="entry name" value="Cys_met_metab_PP"/>
</dbReference>
<evidence type="ECO:0000256" key="4">
    <source>
        <dbReference type="RuleBase" id="RU362118"/>
    </source>
</evidence>
<protein>
    <submittedName>
        <fullName evidence="5">Cystathionine beta-lyase</fullName>
    </submittedName>
</protein>
<dbReference type="InterPro" id="IPR015422">
    <property type="entry name" value="PyrdxlP-dep_Trfase_small"/>
</dbReference>